<keyword evidence="1" id="KW-0472">Membrane</keyword>
<sequence length="466" mass="53327">MHHSKVKPLSAHPLLRRQVPWVAILVLALLGLSYQLYISYDSSTAQVSRLPPSQNHRATRVRTVVKTQTSTVVLETLIVTADAPAATVTVEKEVQAALETVTLEKAERTVTVGGAVQTDAFGNTQVAFMKYEDTKPSFKPGIPEPHKEYRKALIVASIAADNMTWLDIHLPDMEHYVYVNDDPGAEYTVPMNKGNEVMTYLTFLIDHYDKLPEIMLFVHAHEATHHNPWLLHTSMPQMAKAISPQRIIREGYMNMHCGAWALGDCPAGIRPAQGLPFTEHKQAWEELFPQYPIPVILAQSCCAQFAVSRERVLQIPRDDFIRYRQWLLDTDMPNRISGYIWEYLWQFIFKGEHVYCPPQDECYCDGYGVCMSEKQFKDFNNLYFASLHTRDEIDRIDRIEKEGIKEDPKYALPKVEQERRENLATVLDETREVMFGMRDAAFERGKDPQVRAAAAHLKWEDGDGFV</sequence>
<evidence type="ECO:0000256" key="1">
    <source>
        <dbReference type="SAM" id="Phobius"/>
    </source>
</evidence>
<dbReference type="PANTHER" id="PTHR37490:SF3">
    <property type="entry name" value="DUF3431 DOMAIN CONTAINING PROTEIN"/>
    <property type="match status" value="1"/>
</dbReference>
<keyword evidence="1" id="KW-0812">Transmembrane</keyword>
<gene>
    <name evidence="2" type="ORF">Tdes44962_MAKER01300</name>
</gene>
<dbReference type="OrthoDB" id="426718at2759"/>
<keyword evidence="1" id="KW-1133">Transmembrane helix</keyword>
<accession>A0A9W7T1B5</accession>
<dbReference type="Proteomes" id="UP001138500">
    <property type="component" value="Unassembled WGS sequence"/>
</dbReference>
<comment type="caution">
    <text evidence="2">The sequence shown here is derived from an EMBL/GenBank/DDBJ whole genome shotgun (WGS) entry which is preliminary data.</text>
</comment>
<dbReference type="PANTHER" id="PTHR37490">
    <property type="entry name" value="EXPRESSED PROTEIN"/>
    <property type="match status" value="1"/>
</dbReference>
<protein>
    <submittedName>
        <fullName evidence="2">Uncharacterized protein</fullName>
    </submittedName>
</protein>
<feature type="transmembrane region" description="Helical" evidence="1">
    <location>
        <begin position="21"/>
        <end position="40"/>
    </location>
</feature>
<dbReference type="InterPro" id="IPR021838">
    <property type="entry name" value="DUF3431"/>
</dbReference>
<evidence type="ECO:0000313" key="3">
    <source>
        <dbReference type="Proteomes" id="UP001138500"/>
    </source>
</evidence>
<organism evidence="2 3">
    <name type="scientific">Teratosphaeria destructans</name>
    <dbReference type="NCBI Taxonomy" id="418781"/>
    <lineage>
        <taxon>Eukaryota</taxon>
        <taxon>Fungi</taxon>
        <taxon>Dikarya</taxon>
        <taxon>Ascomycota</taxon>
        <taxon>Pezizomycotina</taxon>
        <taxon>Dothideomycetes</taxon>
        <taxon>Dothideomycetidae</taxon>
        <taxon>Mycosphaerellales</taxon>
        <taxon>Teratosphaeriaceae</taxon>
        <taxon>Teratosphaeria</taxon>
    </lineage>
</organism>
<reference evidence="2 3" key="1">
    <citation type="journal article" date="2018" name="IMA Fungus">
        <title>IMA Genome-F 10: Nine draft genome sequences of Claviceps purpurea s.lat., including C. arundinis, C. humidiphila, and C. cf. spartinae, pseudomolecules for the pitch canker pathogen Fusarium circinatum, draft genome of Davidsoniella eucalypti, Grosmannia galeiformis, Quambalaria eucalypti, and Teratosphaeria destructans.</title>
        <authorList>
            <person name="Wingfield B.D."/>
            <person name="Liu M."/>
            <person name="Nguyen H.D."/>
            <person name="Lane F.A."/>
            <person name="Morgan S.W."/>
            <person name="De Vos L."/>
            <person name="Wilken P.M."/>
            <person name="Duong T.A."/>
            <person name="Aylward J."/>
            <person name="Coetzee M.P."/>
            <person name="Dadej K."/>
            <person name="De Beer Z.W."/>
            <person name="Findlay W."/>
            <person name="Havenga M."/>
            <person name="Kolarik M."/>
            <person name="Menzies J.G."/>
            <person name="Naidoo K."/>
            <person name="Pochopski O."/>
            <person name="Shoukouhi P."/>
            <person name="Santana Q.C."/>
            <person name="Seifert K.A."/>
            <person name="Soal N."/>
            <person name="Steenkamp E.T."/>
            <person name="Tatham C.T."/>
            <person name="van der Nest M.A."/>
            <person name="Wingfield M.J."/>
        </authorList>
    </citation>
    <scope>NUCLEOTIDE SEQUENCE [LARGE SCALE GENOMIC DNA]</scope>
    <source>
        <strain evidence="2">CMW44962</strain>
    </source>
</reference>
<dbReference type="Pfam" id="PF11913">
    <property type="entry name" value="DUF3431"/>
    <property type="match status" value="1"/>
</dbReference>
<keyword evidence="3" id="KW-1185">Reference proteome</keyword>
<dbReference type="AlphaFoldDB" id="A0A9W7T1B5"/>
<name>A0A9W7T1B5_9PEZI</name>
<reference evidence="2 3" key="2">
    <citation type="journal article" date="2021" name="Curr. Genet.">
        <title>Genetic response to nitrogen starvation in the aggressive Eucalyptus foliar pathogen Teratosphaeria destructans.</title>
        <authorList>
            <person name="Havenga M."/>
            <person name="Wingfield B.D."/>
            <person name="Wingfield M.J."/>
            <person name="Dreyer L.L."/>
            <person name="Roets F."/>
            <person name="Aylward J."/>
        </authorList>
    </citation>
    <scope>NUCLEOTIDE SEQUENCE [LARGE SCALE GENOMIC DNA]</scope>
    <source>
        <strain evidence="2">CMW44962</strain>
    </source>
</reference>
<dbReference type="EMBL" id="RIBY02000113">
    <property type="protein sequence ID" value="KAH9845290.1"/>
    <property type="molecule type" value="Genomic_DNA"/>
</dbReference>
<proteinExistence type="predicted"/>
<evidence type="ECO:0000313" key="2">
    <source>
        <dbReference type="EMBL" id="KAH9845290.1"/>
    </source>
</evidence>